<dbReference type="InterPro" id="IPR020850">
    <property type="entry name" value="GED_dom"/>
</dbReference>
<dbReference type="Pfam" id="PF00350">
    <property type="entry name" value="Dynamin_N"/>
    <property type="match status" value="1"/>
</dbReference>
<dbReference type="GO" id="GO:0005525">
    <property type="term" value="F:GTP binding"/>
    <property type="evidence" value="ECO:0007669"/>
    <property type="project" value="InterPro"/>
</dbReference>
<dbReference type="PROSITE" id="PS51388">
    <property type="entry name" value="GED"/>
    <property type="match status" value="1"/>
</dbReference>
<dbReference type="PRINTS" id="PR00195">
    <property type="entry name" value="DYNAMIN"/>
</dbReference>
<accession>E9DR23</accession>
<dbReference type="AlphaFoldDB" id="E9DR23"/>
<evidence type="ECO:0000313" key="6">
    <source>
        <dbReference type="Proteomes" id="UP000002499"/>
    </source>
</evidence>
<dbReference type="InterPro" id="IPR001401">
    <property type="entry name" value="Dynamin_GTPase"/>
</dbReference>
<dbReference type="HOGENOM" id="CLU_008964_7_2_1"/>
<dbReference type="CDD" id="cd08771">
    <property type="entry name" value="DLP_1"/>
    <property type="match status" value="1"/>
</dbReference>
<dbReference type="GO" id="GO:0000266">
    <property type="term" value="P:mitochondrial fission"/>
    <property type="evidence" value="ECO:0007669"/>
    <property type="project" value="TreeGrafter"/>
</dbReference>
<reference evidence="5 6" key="1">
    <citation type="journal article" date="2011" name="PLoS Genet.">
        <title>Genome sequencing and comparative transcriptomics of the model entomopathogenic fungi Metarhizium anisopliae and M. acridum.</title>
        <authorList>
            <person name="Gao Q."/>
            <person name="Jin K."/>
            <person name="Ying S.H."/>
            <person name="Zhang Y."/>
            <person name="Xiao G."/>
            <person name="Shang Y."/>
            <person name="Duan Z."/>
            <person name="Hu X."/>
            <person name="Xie X.Q."/>
            <person name="Zhou G."/>
            <person name="Peng G."/>
            <person name="Luo Z."/>
            <person name="Huang W."/>
            <person name="Wang B."/>
            <person name="Fang W."/>
            <person name="Wang S."/>
            <person name="Zhong Y."/>
            <person name="Ma L.J."/>
            <person name="St Leger R.J."/>
            <person name="Zhao G.P."/>
            <person name="Pei Y."/>
            <person name="Feng M.G."/>
            <person name="Xia Y."/>
            <person name="Wang C."/>
        </authorList>
    </citation>
    <scope>NUCLEOTIDE SEQUENCE [LARGE SCALE GENOMIC DNA]</scope>
    <source>
        <strain evidence="5 6">CQMa 102</strain>
    </source>
</reference>
<feature type="domain" description="Dynamin-type G" evidence="4">
    <location>
        <begin position="29"/>
        <end position="321"/>
    </location>
</feature>
<dbReference type="eggNOG" id="KOG0446">
    <property type="taxonomic scope" value="Eukaryota"/>
</dbReference>
<protein>
    <submittedName>
        <fullName evidence="5">Interferon-induced GTP-binding protein Mx2</fullName>
    </submittedName>
</protein>
<dbReference type="PANTHER" id="PTHR11566:SF215">
    <property type="entry name" value="DYNAMIN GTPASE"/>
    <property type="match status" value="1"/>
</dbReference>
<evidence type="ECO:0000313" key="5">
    <source>
        <dbReference type="EMBL" id="EFY93701.1"/>
    </source>
</evidence>
<dbReference type="STRING" id="655827.E9DR23"/>
<dbReference type="GO" id="GO:0016559">
    <property type="term" value="P:peroxisome fission"/>
    <property type="evidence" value="ECO:0007669"/>
    <property type="project" value="TreeGrafter"/>
</dbReference>
<dbReference type="GO" id="GO:0048312">
    <property type="term" value="P:intracellular distribution of mitochondria"/>
    <property type="evidence" value="ECO:0007669"/>
    <property type="project" value="TreeGrafter"/>
</dbReference>
<dbReference type="GO" id="GO:0006897">
    <property type="term" value="P:endocytosis"/>
    <property type="evidence" value="ECO:0007669"/>
    <property type="project" value="TreeGrafter"/>
</dbReference>
<dbReference type="PROSITE" id="PS51718">
    <property type="entry name" value="G_DYNAMIN_2"/>
    <property type="match status" value="1"/>
</dbReference>
<dbReference type="InterPro" id="IPR022812">
    <property type="entry name" value="Dynamin"/>
</dbReference>
<sequence>MAVPEATDLVSKNLLTKIDRLRETNVGAIIPLPQLIVVGDQSSGKSSVLESVTGFSFPRAAGLCTRYATQITCVREAERRVSVSIIPRPDAEGPLKERLLKFNRQLSQMNNEELAKVFEEANIAMGIRMDTVDKSSDFSAFSQDILKIEINGPDQVHLTVIDVPGIFRVPTPGLTAESDVVLVRNIVKGYMENRRTIILAVMPCNVDIATQEILKLAEEADPDGIRTMGVLTKPDLATEKATQDAVIDLVKGKRNNLKLGYCVVKNRSADDNTSNMSDRLAAEQLFFMAPPWSSVADRCGVPSLQLRLRELLMEISKRELPNVKSEIEKRKRECVAKLAAMGEPRADDNSQRQYLVKIASRMQDITKSALNGYYAGEALFKKKPGFKLITKILKLNEAFSNEFWKRGHYQHFGSKWDEEGENMLGNDAETFPFDTAFSLYQELADIIVTDFERPKALKGPMTPLIQEVYDSSRGPELGTFNGTVLADVFDTTTQKREGLVVTHTSKAIVLVHDYIYNLLHELCPDPAVMDQLWDNILVEELCERYRRAMEMARFLLEIERSRPPLTYNHYFNATLQKKRQERMAESLQSLAIHFHHDNRAFVPLEQIGKHAVNMDNTQQVCEDILDTLESYYKVAQKRFVDTICQHVVDYMLLGGPESPLKVLCADRVLKLSSEQLEIIAGEDTASKNQRQVLTRELESLQKAAQVLRS</sequence>
<dbReference type="InterPro" id="IPR027417">
    <property type="entry name" value="P-loop_NTPase"/>
</dbReference>
<gene>
    <name evidence="5" type="ORF">MAC_00192</name>
</gene>
<dbReference type="Pfam" id="PF01031">
    <property type="entry name" value="Dynamin_M"/>
    <property type="match status" value="1"/>
</dbReference>
<dbReference type="Gene3D" id="1.20.120.1240">
    <property type="entry name" value="Dynamin, middle domain"/>
    <property type="match status" value="1"/>
</dbReference>
<dbReference type="GO" id="GO:0003924">
    <property type="term" value="F:GTPase activity"/>
    <property type="evidence" value="ECO:0007669"/>
    <property type="project" value="InterPro"/>
</dbReference>
<dbReference type="InParanoid" id="E9DR23"/>
<dbReference type="InterPro" id="IPR045063">
    <property type="entry name" value="Dynamin_N"/>
</dbReference>
<dbReference type="GO" id="GO:0008017">
    <property type="term" value="F:microtubule binding"/>
    <property type="evidence" value="ECO:0007669"/>
    <property type="project" value="TreeGrafter"/>
</dbReference>
<organism evidence="6">
    <name type="scientific">Metarhizium acridum (strain CQMa 102)</name>
    <dbReference type="NCBI Taxonomy" id="655827"/>
    <lineage>
        <taxon>Eukaryota</taxon>
        <taxon>Fungi</taxon>
        <taxon>Dikarya</taxon>
        <taxon>Ascomycota</taxon>
        <taxon>Pezizomycotina</taxon>
        <taxon>Sordariomycetes</taxon>
        <taxon>Hypocreomycetidae</taxon>
        <taxon>Hypocreales</taxon>
        <taxon>Clavicipitaceae</taxon>
        <taxon>Metarhizium</taxon>
    </lineage>
</organism>
<dbReference type="OrthoDB" id="415706at2759"/>
<dbReference type="FunFam" id="3.40.50.300:FF:001425">
    <property type="entry name" value="Dynamin GTPase, putative"/>
    <property type="match status" value="1"/>
</dbReference>
<keyword evidence="1" id="KW-0547">Nucleotide-binding</keyword>
<dbReference type="GO" id="GO:0005739">
    <property type="term" value="C:mitochondrion"/>
    <property type="evidence" value="ECO:0007669"/>
    <property type="project" value="TreeGrafter"/>
</dbReference>
<dbReference type="InterPro" id="IPR030381">
    <property type="entry name" value="G_DYNAMIN_dom"/>
</dbReference>
<feature type="domain" description="GED" evidence="3">
    <location>
        <begin position="621"/>
        <end position="709"/>
    </location>
</feature>
<dbReference type="SUPFAM" id="SSF52540">
    <property type="entry name" value="P-loop containing nucleoside triphosphate hydrolases"/>
    <property type="match status" value="1"/>
</dbReference>
<dbReference type="GO" id="GO:0005874">
    <property type="term" value="C:microtubule"/>
    <property type="evidence" value="ECO:0007669"/>
    <property type="project" value="TreeGrafter"/>
</dbReference>
<dbReference type="InterPro" id="IPR000375">
    <property type="entry name" value="Dynamin_stalk"/>
</dbReference>
<name>E9DR23_METAQ</name>
<keyword evidence="6" id="KW-1185">Reference proteome</keyword>
<evidence type="ECO:0000256" key="2">
    <source>
        <dbReference type="ARBA" id="ARBA00023134"/>
    </source>
</evidence>
<proteinExistence type="predicted"/>
<dbReference type="OMA" id="ERYGHEY"/>
<dbReference type="EMBL" id="GL698470">
    <property type="protein sequence ID" value="EFY93701.1"/>
    <property type="molecule type" value="Genomic_DNA"/>
</dbReference>
<dbReference type="SMART" id="SM00053">
    <property type="entry name" value="DYNc"/>
    <property type="match status" value="1"/>
</dbReference>
<dbReference type="GO" id="GO:0016020">
    <property type="term" value="C:membrane"/>
    <property type="evidence" value="ECO:0007669"/>
    <property type="project" value="TreeGrafter"/>
</dbReference>
<dbReference type="Proteomes" id="UP000002499">
    <property type="component" value="Unassembled WGS sequence"/>
</dbReference>
<evidence type="ECO:0000256" key="1">
    <source>
        <dbReference type="ARBA" id="ARBA00022741"/>
    </source>
</evidence>
<evidence type="ECO:0000259" key="3">
    <source>
        <dbReference type="PROSITE" id="PS51388"/>
    </source>
</evidence>
<evidence type="ECO:0000259" key="4">
    <source>
        <dbReference type="PROSITE" id="PS51718"/>
    </source>
</evidence>
<dbReference type="Gene3D" id="3.40.50.300">
    <property type="entry name" value="P-loop containing nucleotide triphosphate hydrolases"/>
    <property type="match status" value="1"/>
</dbReference>
<dbReference type="PANTHER" id="PTHR11566">
    <property type="entry name" value="DYNAMIN"/>
    <property type="match status" value="1"/>
</dbReference>
<keyword evidence="2" id="KW-0342">GTP-binding</keyword>